<comment type="caution">
    <text evidence="1">The sequence shown here is derived from an EMBL/GenBank/DDBJ whole genome shotgun (WGS) entry which is preliminary data.</text>
</comment>
<dbReference type="EMBL" id="DXET01000250">
    <property type="protein sequence ID" value="HIX82513.1"/>
    <property type="molecule type" value="Genomic_DNA"/>
</dbReference>
<organism evidence="1 2">
    <name type="scientific">Candidatus Erysipelatoclostridium merdavium</name>
    <dbReference type="NCBI Taxonomy" id="2838566"/>
    <lineage>
        <taxon>Bacteria</taxon>
        <taxon>Bacillati</taxon>
        <taxon>Bacillota</taxon>
        <taxon>Erysipelotrichia</taxon>
        <taxon>Erysipelotrichales</taxon>
        <taxon>Erysipelotrichales incertae sedis</taxon>
    </lineage>
</organism>
<reference evidence="1" key="2">
    <citation type="submission" date="2021-04" db="EMBL/GenBank/DDBJ databases">
        <authorList>
            <person name="Gilroy R."/>
        </authorList>
    </citation>
    <scope>NUCLEOTIDE SEQUENCE</scope>
    <source>
        <strain evidence="1">ChiGjej1B1-14440</strain>
    </source>
</reference>
<name>A0A9D2BNH5_9FIRM</name>
<gene>
    <name evidence="1" type="ORF">H9980_11185</name>
</gene>
<dbReference type="InterPro" id="IPR058231">
    <property type="entry name" value="MG284-like_C"/>
</dbReference>
<evidence type="ECO:0000313" key="2">
    <source>
        <dbReference type="Proteomes" id="UP000886724"/>
    </source>
</evidence>
<reference evidence="1" key="1">
    <citation type="journal article" date="2021" name="PeerJ">
        <title>Extensive microbial diversity within the chicken gut microbiome revealed by metagenomics and culture.</title>
        <authorList>
            <person name="Gilroy R."/>
            <person name="Ravi A."/>
            <person name="Getino M."/>
            <person name="Pursley I."/>
            <person name="Horton D.L."/>
            <person name="Alikhan N.F."/>
            <person name="Baker D."/>
            <person name="Gharbi K."/>
            <person name="Hall N."/>
            <person name="Watson M."/>
            <person name="Adriaenssens E.M."/>
            <person name="Foster-Nyarko E."/>
            <person name="Jarju S."/>
            <person name="Secka A."/>
            <person name="Antonio M."/>
            <person name="Oren A."/>
            <person name="Chaudhuri R.R."/>
            <person name="La Ragione R."/>
            <person name="Hildebrand F."/>
            <person name="Pallen M.J."/>
        </authorList>
    </citation>
    <scope>NUCLEOTIDE SEQUENCE</scope>
    <source>
        <strain evidence="1">ChiGjej1B1-14440</strain>
    </source>
</reference>
<dbReference type="Proteomes" id="UP000886724">
    <property type="component" value="Unassembled WGS sequence"/>
</dbReference>
<proteinExistence type="predicted"/>
<dbReference type="AlphaFoldDB" id="A0A9D2BNH5"/>
<dbReference type="NCBIfam" id="NF045770">
    <property type="entry name" value="MPN403_MG284_C"/>
    <property type="match status" value="1"/>
</dbReference>
<accession>A0A9D2BNH5</accession>
<protein>
    <submittedName>
        <fullName evidence="1">Uncharacterized protein</fullName>
    </submittedName>
</protein>
<sequence>MKEKSKLTFKQKQDAVEKLFRQYHRAKLKLYCLENTSFYPEISTSLVKERKHTYGKNSIAARLNQRIDDKDDLKKLISAFEIVINALSPESQVIINNEFILKKDSDWWNEYYSRATYYRMKTRALEEILFYVNIS</sequence>
<evidence type="ECO:0000313" key="1">
    <source>
        <dbReference type="EMBL" id="HIX82513.1"/>
    </source>
</evidence>